<dbReference type="InterPro" id="IPR013154">
    <property type="entry name" value="ADH-like_N"/>
</dbReference>
<feature type="domain" description="Enoyl reductase (ER)" evidence="5">
    <location>
        <begin position="11"/>
        <end position="348"/>
    </location>
</feature>
<comment type="cofactor">
    <cofactor evidence="4">
        <name>Zn(2+)</name>
        <dbReference type="ChEBI" id="CHEBI:29105"/>
    </cofactor>
</comment>
<dbReference type="PROSITE" id="PS00059">
    <property type="entry name" value="ADH_ZINC"/>
    <property type="match status" value="1"/>
</dbReference>
<dbReference type="Proteomes" id="UP001652461">
    <property type="component" value="Unassembled WGS sequence"/>
</dbReference>
<dbReference type="Gene3D" id="3.90.180.10">
    <property type="entry name" value="Medium-chain alcohol dehydrogenases, catalytic domain"/>
    <property type="match status" value="1"/>
</dbReference>
<keyword evidence="1 4" id="KW-0479">Metal-binding</keyword>
<dbReference type="EMBL" id="JAOQKC010000006">
    <property type="protein sequence ID" value="MCU6696440.1"/>
    <property type="molecule type" value="Genomic_DNA"/>
</dbReference>
<keyword evidence="7" id="KW-1185">Reference proteome</keyword>
<dbReference type="RefSeq" id="WP_158362728.1">
    <property type="nucleotide sequence ID" value="NZ_JAOQKC010000006.1"/>
</dbReference>
<dbReference type="SUPFAM" id="SSF50129">
    <property type="entry name" value="GroES-like"/>
    <property type="match status" value="1"/>
</dbReference>
<name>A0ABT2RVT8_9FIRM</name>
<dbReference type="Gene3D" id="3.40.50.720">
    <property type="entry name" value="NAD(P)-binding Rossmann-like Domain"/>
    <property type="match status" value="1"/>
</dbReference>
<accession>A0ABT2RVT8</accession>
<gene>
    <name evidence="6" type="ORF">OCV63_05950</name>
</gene>
<dbReference type="PANTHER" id="PTHR43401">
    <property type="entry name" value="L-THREONINE 3-DEHYDROGENASE"/>
    <property type="match status" value="1"/>
</dbReference>
<dbReference type="InterPro" id="IPR002328">
    <property type="entry name" value="ADH_Zn_CS"/>
</dbReference>
<evidence type="ECO:0000256" key="1">
    <source>
        <dbReference type="ARBA" id="ARBA00022723"/>
    </source>
</evidence>
<dbReference type="InterPro" id="IPR011032">
    <property type="entry name" value="GroES-like_sf"/>
</dbReference>
<evidence type="ECO:0000256" key="4">
    <source>
        <dbReference type="RuleBase" id="RU361277"/>
    </source>
</evidence>
<proteinExistence type="inferred from homology"/>
<comment type="caution">
    <text evidence="6">The sequence shown here is derived from an EMBL/GenBank/DDBJ whole genome shotgun (WGS) entry which is preliminary data.</text>
</comment>
<keyword evidence="3" id="KW-0560">Oxidoreductase</keyword>
<protein>
    <submittedName>
        <fullName evidence="6">Zinc-binding dehydrogenase</fullName>
    </submittedName>
</protein>
<keyword evidence="2 4" id="KW-0862">Zinc</keyword>
<dbReference type="Pfam" id="PF00107">
    <property type="entry name" value="ADH_zinc_N"/>
    <property type="match status" value="1"/>
</dbReference>
<dbReference type="SUPFAM" id="SSF51735">
    <property type="entry name" value="NAD(P)-binding Rossmann-fold domains"/>
    <property type="match status" value="1"/>
</dbReference>
<dbReference type="SMART" id="SM00829">
    <property type="entry name" value="PKS_ER"/>
    <property type="match status" value="1"/>
</dbReference>
<evidence type="ECO:0000256" key="2">
    <source>
        <dbReference type="ARBA" id="ARBA00022833"/>
    </source>
</evidence>
<dbReference type="InterPro" id="IPR050129">
    <property type="entry name" value="Zn_alcohol_dh"/>
</dbReference>
<dbReference type="InterPro" id="IPR013149">
    <property type="entry name" value="ADH-like_C"/>
</dbReference>
<dbReference type="Pfam" id="PF08240">
    <property type="entry name" value="ADH_N"/>
    <property type="match status" value="1"/>
</dbReference>
<evidence type="ECO:0000313" key="7">
    <source>
        <dbReference type="Proteomes" id="UP001652461"/>
    </source>
</evidence>
<dbReference type="InterPro" id="IPR020843">
    <property type="entry name" value="ER"/>
</dbReference>
<reference evidence="6 7" key="1">
    <citation type="journal article" date="2021" name="ISME Commun">
        <title>Automated analysis of genomic sequences facilitates high-throughput and comprehensive description of bacteria.</title>
        <authorList>
            <person name="Hitch T.C.A."/>
        </authorList>
    </citation>
    <scope>NUCLEOTIDE SEQUENCE [LARGE SCALE GENOMIC DNA]</scope>
    <source>
        <strain evidence="6 7">Sanger_04</strain>
    </source>
</reference>
<evidence type="ECO:0000313" key="6">
    <source>
        <dbReference type="EMBL" id="MCU6696440.1"/>
    </source>
</evidence>
<sequence length="351" mass="38722">MKKMKAVCAKGDGTVEVVEVPAPDITDDYECLVRVTACGLCSSTDLKIIGYGSVGEMPIEYPTLVGHEGVGVIEKVGSKVRNYKVGDRVTCPIGLPVEGYHNNWGGMNGYCVTFDAQAIFEDGLKSEYEFTKNLDDPIDFLTKPIPEGMSDPDAVMILTLKENYSALKNFGVKKGSRVLIFGDGAVALGLSIFAKCLGAEWVGNIGHHDERLARIKNLAKVDMTVNSHTENVEEAIGDRRFDVVVDAVGSVDIIKQGAKFLVPGGLVGIYGVLHKGHSTLDLQDLPNNVRLQMLNWPYHEHRQHEEILELIREGKVDPKEFYSHVLPIDEAEKGVEMIKKREAYKVIFTME</sequence>
<evidence type="ECO:0000256" key="3">
    <source>
        <dbReference type="ARBA" id="ARBA00023002"/>
    </source>
</evidence>
<evidence type="ECO:0000259" key="5">
    <source>
        <dbReference type="SMART" id="SM00829"/>
    </source>
</evidence>
<dbReference type="PANTHER" id="PTHR43401:SF2">
    <property type="entry name" value="L-THREONINE 3-DEHYDROGENASE"/>
    <property type="match status" value="1"/>
</dbReference>
<dbReference type="InterPro" id="IPR036291">
    <property type="entry name" value="NAD(P)-bd_dom_sf"/>
</dbReference>
<organism evidence="6 7">
    <name type="scientific">Laedolimicola ammoniilytica</name>
    <dbReference type="NCBI Taxonomy" id="2981771"/>
    <lineage>
        <taxon>Bacteria</taxon>
        <taxon>Bacillati</taxon>
        <taxon>Bacillota</taxon>
        <taxon>Clostridia</taxon>
        <taxon>Lachnospirales</taxon>
        <taxon>Lachnospiraceae</taxon>
        <taxon>Laedolimicola</taxon>
    </lineage>
</organism>
<comment type="similarity">
    <text evidence="4">Belongs to the zinc-containing alcohol dehydrogenase family.</text>
</comment>